<reference evidence="8" key="1">
    <citation type="submission" date="2018-02" db="EMBL/GenBank/DDBJ databases">
        <authorList>
            <person name="Hausmann B."/>
        </authorList>
    </citation>
    <scope>NUCLEOTIDE SEQUENCE [LARGE SCALE GENOMIC DNA]</scope>
    <source>
        <strain evidence="8">Peat soil MAG SbA1</strain>
    </source>
</reference>
<proteinExistence type="predicted"/>
<organism evidence="7 8">
    <name type="scientific">Candidatus Sulfotelmatobacter kueseliae</name>
    <dbReference type="NCBI Taxonomy" id="2042962"/>
    <lineage>
        <taxon>Bacteria</taxon>
        <taxon>Pseudomonadati</taxon>
        <taxon>Acidobacteriota</taxon>
        <taxon>Terriglobia</taxon>
        <taxon>Terriglobales</taxon>
        <taxon>Candidatus Korobacteraceae</taxon>
        <taxon>Candidatus Sulfotelmatobacter</taxon>
    </lineage>
</organism>
<feature type="transmembrane region" description="Helical" evidence="5">
    <location>
        <begin position="289"/>
        <end position="313"/>
    </location>
</feature>
<dbReference type="OrthoDB" id="9762947at2"/>
<dbReference type="InterPro" id="IPR050367">
    <property type="entry name" value="APC_superfamily"/>
</dbReference>
<keyword evidence="4 5" id="KW-0472">Membrane</keyword>
<sequence>METTNTSPSSTVSAPRLRRTLTLWDLVLYGIIVIQPTAPMPAYGVFSNAGQGHVVTSILIAMVAMVFTAMSYGRMARVYPSAGSAYTYVGRELHTSLGYVTGWSMTMDYMVNPLICTIWCSKAMADLLTGTRFQVPYPGLVWPVFFAGMFTVLNLRGVKTSARINAVLCAVMGAVILAFFWYTIRYIFRIPQFPESFFLRPFFNPQTFTVNRVFHGTSVAVLTYIGFDGISTLSEEVDNPKRNIFLATVLVCLITGVLASAEVYGAQLLSFHRFGTDFGVFSQFGDENVFSHVAGIAGGVLMTKLISVTLLIATVGSGMGSQLGAARLLYGMGRSGAIPKKFFGAIHPKTHVPANNVLFVGVTALIGAFLISYDNGAELLNFGALIAFMGVNLAALTHYYIRGNDRTLGQLIPPVLGFLICFFIWIHLSTLAKIVGSIWMIAGIAFGAWKTRGFQSDLVNFDVPPEE</sequence>
<dbReference type="PIRSF" id="PIRSF006060">
    <property type="entry name" value="AA_transporter"/>
    <property type="match status" value="1"/>
</dbReference>
<feature type="transmembrane region" description="Helical" evidence="5">
    <location>
        <begin position="356"/>
        <end position="373"/>
    </location>
</feature>
<feature type="transmembrane region" description="Helical" evidence="5">
    <location>
        <begin position="26"/>
        <end position="46"/>
    </location>
</feature>
<feature type="transmembrane region" description="Helical" evidence="5">
    <location>
        <begin position="244"/>
        <end position="269"/>
    </location>
</feature>
<evidence type="ECO:0000256" key="4">
    <source>
        <dbReference type="ARBA" id="ARBA00023136"/>
    </source>
</evidence>
<feature type="domain" description="Amino acid permease/ SLC12A" evidence="6">
    <location>
        <begin position="45"/>
        <end position="452"/>
    </location>
</feature>
<dbReference type="PANTHER" id="PTHR42770:SF8">
    <property type="entry name" value="PUTRESCINE IMPORTER PUUP"/>
    <property type="match status" value="1"/>
</dbReference>
<evidence type="ECO:0000256" key="2">
    <source>
        <dbReference type="ARBA" id="ARBA00022692"/>
    </source>
</evidence>
<dbReference type="EMBL" id="OMOD01000185">
    <property type="protein sequence ID" value="SPF48578.1"/>
    <property type="molecule type" value="Genomic_DNA"/>
</dbReference>
<feature type="transmembrane region" description="Helical" evidence="5">
    <location>
        <begin position="432"/>
        <end position="449"/>
    </location>
</feature>
<feature type="transmembrane region" description="Helical" evidence="5">
    <location>
        <begin position="52"/>
        <end position="72"/>
    </location>
</feature>
<evidence type="ECO:0000259" key="6">
    <source>
        <dbReference type="Pfam" id="PF00324"/>
    </source>
</evidence>
<evidence type="ECO:0000256" key="1">
    <source>
        <dbReference type="ARBA" id="ARBA00004141"/>
    </source>
</evidence>
<evidence type="ECO:0000313" key="8">
    <source>
        <dbReference type="Proteomes" id="UP000238701"/>
    </source>
</evidence>
<dbReference type="Gene3D" id="1.20.1740.10">
    <property type="entry name" value="Amino acid/polyamine transporter I"/>
    <property type="match status" value="1"/>
</dbReference>
<feature type="transmembrane region" description="Helical" evidence="5">
    <location>
        <begin position="408"/>
        <end position="426"/>
    </location>
</feature>
<dbReference type="Pfam" id="PF00324">
    <property type="entry name" value="AA_permease"/>
    <property type="match status" value="1"/>
</dbReference>
<dbReference type="AlphaFoldDB" id="A0A2U3L9L6"/>
<evidence type="ECO:0000256" key="5">
    <source>
        <dbReference type="SAM" id="Phobius"/>
    </source>
</evidence>
<evidence type="ECO:0000256" key="3">
    <source>
        <dbReference type="ARBA" id="ARBA00022989"/>
    </source>
</evidence>
<keyword evidence="3 5" id="KW-1133">Transmembrane helix</keyword>
<dbReference type="InterPro" id="IPR004841">
    <property type="entry name" value="AA-permease/SLC12A_dom"/>
</dbReference>
<dbReference type="PANTHER" id="PTHR42770">
    <property type="entry name" value="AMINO ACID TRANSPORTER-RELATED"/>
    <property type="match status" value="1"/>
</dbReference>
<accession>A0A2U3L9L6</accession>
<evidence type="ECO:0000313" key="7">
    <source>
        <dbReference type="EMBL" id="SPF48578.1"/>
    </source>
</evidence>
<comment type="subcellular location">
    <subcellularLocation>
        <location evidence="1">Membrane</location>
        <topology evidence="1">Multi-pass membrane protein</topology>
    </subcellularLocation>
</comment>
<gene>
    <name evidence="7" type="ORF">SBA1_870017</name>
</gene>
<protein>
    <submittedName>
        <fullName evidence="7">Putrescine:proton symporter, AAT family</fullName>
    </submittedName>
</protein>
<feature type="transmembrane region" description="Helical" evidence="5">
    <location>
        <begin position="379"/>
        <end position="401"/>
    </location>
</feature>
<dbReference type="GO" id="GO:0055085">
    <property type="term" value="P:transmembrane transport"/>
    <property type="evidence" value="ECO:0007669"/>
    <property type="project" value="InterPro"/>
</dbReference>
<keyword evidence="2 5" id="KW-0812">Transmembrane</keyword>
<name>A0A2U3L9L6_9BACT</name>
<feature type="transmembrane region" description="Helical" evidence="5">
    <location>
        <begin position="164"/>
        <end position="184"/>
    </location>
</feature>
<dbReference type="Proteomes" id="UP000238701">
    <property type="component" value="Unassembled WGS sequence"/>
</dbReference>
<feature type="transmembrane region" description="Helical" evidence="5">
    <location>
        <begin position="140"/>
        <end position="158"/>
    </location>
</feature>
<dbReference type="GO" id="GO:0016020">
    <property type="term" value="C:membrane"/>
    <property type="evidence" value="ECO:0007669"/>
    <property type="project" value="UniProtKB-SubCell"/>
</dbReference>